<protein>
    <submittedName>
        <fullName evidence="7">Glycosyl hydrolase family protein isoform 2</fullName>
    </submittedName>
</protein>
<dbReference type="SUPFAM" id="SSF52279">
    <property type="entry name" value="Beta-D-glucan exohydrolase, C-terminal domain"/>
    <property type="match status" value="1"/>
</dbReference>
<dbReference type="FunFam" id="3.40.50.1700:FF:000002">
    <property type="entry name" value="Glycosyl hydrolase family protein"/>
    <property type="match status" value="1"/>
</dbReference>
<dbReference type="PANTHER" id="PTHR30620">
    <property type="entry name" value="PERIPLASMIC BETA-GLUCOSIDASE-RELATED"/>
    <property type="match status" value="1"/>
</dbReference>
<dbReference type="Pfam" id="PF01915">
    <property type="entry name" value="Glyco_hydro_3_C"/>
    <property type="match status" value="1"/>
</dbReference>
<keyword evidence="8" id="KW-1185">Reference proteome</keyword>
<keyword evidence="3 4" id="KW-0326">Glycosidase</keyword>
<dbReference type="GO" id="GO:0005975">
    <property type="term" value="P:carbohydrate metabolic process"/>
    <property type="evidence" value="ECO:0007669"/>
    <property type="project" value="InterPro"/>
</dbReference>
<dbReference type="AlphaFoldDB" id="A0A061GVD2"/>
<dbReference type="PROSITE" id="PS00775">
    <property type="entry name" value="GLYCOSYL_HYDROL_F3"/>
    <property type="match status" value="1"/>
</dbReference>
<dbReference type="HOGENOM" id="CLU_004542_9_3_1"/>
<dbReference type="FunFam" id="3.20.20.300:FF:000003">
    <property type="entry name" value="Beta-D-glucan exohydrolase isoenzyme ExoI"/>
    <property type="match status" value="1"/>
</dbReference>
<sequence length="534" mass="58433">MVDRFQQAALESRLGIPLIYGIDAVHGNNSVYGATIFPHNVGLGATRDADLAQRIGTATALEVRASGIQYTFAPCVTVCRDPRWGRCYESYSEDTNSVRKMTSIVTGLQGQPPVGHPKGYPFVAGRNNVIACAKHFVGDGGTEKGINEGNTILSYDDLERIHMAPYLDCISQGVSTIMASFSSWNGRKLHADHFLLTEILKDKLGFKGFVISDWEALDQLCEPQGSNNRYCISSAVNAGIDMVMVPFKYKQFVEDLAFLVESGEVQMSRIDDAVERILRVKFVSGLFEHPFSDRSLLDIVGCKLHRELAREAVRKSLVLLKNGKNPENPFLPLDKNAKRILVAGTHADDLGYQCGGWTGTWHGCSGRITIGTTILDAIREAVGDKTEVIYDQYPSPDSLAGKNFSFAIVVVGEPPYAETLGDNAELVIPFNGSDIISSVADKIPTLAILISGRPLVLEPWLLEKVDALVAAWFPGSEGGGVTDVVFGDFEFEGRLPMTWFRSINQLPMNAGHNSYDPLFPLGFGLTCNKEKSVE</sequence>
<dbReference type="PANTHER" id="PTHR30620:SF33">
    <property type="entry name" value="BETA-D-GLUCAN EXOHYDROLASE-LIKE PROTEIN-RELATED"/>
    <property type="match status" value="1"/>
</dbReference>
<dbReference type="Pfam" id="PF00933">
    <property type="entry name" value="Glyco_hydro_3"/>
    <property type="match status" value="1"/>
</dbReference>
<evidence type="ECO:0000259" key="6">
    <source>
        <dbReference type="Pfam" id="PF01915"/>
    </source>
</evidence>
<gene>
    <name evidence="7" type="ORF">TCM_041670</name>
</gene>
<evidence type="ECO:0000256" key="1">
    <source>
        <dbReference type="ARBA" id="ARBA00005336"/>
    </source>
</evidence>
<name>A0A061GVD2_THECC</name>
<dbReference type="InterPro" id="IPR002772">
    <property type="entry name" value="Glyco_hydro_3_C"/>
</dbReference>
<feature type="domain" description="Glycoside hydrolase family 3 C-terminal" evidence="6">
    <location>
        <begin position="317"/>
        <end position="526"/>
    </location>
</feature>
<dbReference type="InterPro" id="IPR017853">
    <property type="entry name" value="GH"/>
</dbReference>
<dbReference type="EMBL" id="CM001887">
    <property type="protein sequence ID" value="EOY33795.1"/>
    <property type="molecule type" value="Genomic_DNA"/>
</dbReference>
<dbReference type="InterPro" id="IPR051915">
    <property type="entry name" value="Cellulose_Degrad_GH3"/>
</dbReference>
<dbReference type="Gene3D" id="3.40.50.1700">
    <property type="entry name" value="Glycoside hydrolase family 3 C-terminal domain"/>
    <property type="match status" value="1"/>
</dbReference>
<organism evidence="7 8">
    <name type="scientific">Theobroma cacao</name>
    <name type="common">Cacao</name>
    <name type="synonym">Cocoa</name>
    <dbReference type="NCBI Taxonomy" id="3641"/>
    <lineage>
        <taxon>Eukaryota</taxon>
        <taxon>Viridiplantae</taxon>
        <taxon>Streptophyta</taxon>
        <taxon>Embryophyta</taxon>
        <taxon>Tracheophyta</taxon>
        <taxon>Spermatophyta</taxon>
        <taxon>Magnoliopsida</taxon>
        <taxon>eudicotyledons</taxon>
        <taxon>Gunneridae</taxon>
        <taxon>Pentapetalae</taxon>
        <taxon>rosids</taxon>
        <taxon>malvids</taxon>
        <taxon>Malvales</taxon>
        <taxon>Malvaceae</taxon>
        <taxon>Byttnerioideae</taxon>
        <taxon>Theobroma</taxon>
    </lineage>
</organism>
<accession>A0A061GVD2</accession>
<dbReference type="Gramene" id="EOY33795">
    <property type="protein sequence ID" value="EOY33795"/>
    <property type="gene ID" value="TCM_041670"/>
</dbReference>
<dbReference type="InterPro" id="IPR001764">
    <property type="entry name" value="Glyco_hydro_3_N"/>
</dbReference>
<evidence type="ECO:0000256" key="4">
    <source>
        <dbReference type="RuleBase" id="RU361161"/>
    </source>
</evidence>
<evidence type="ECO:0000259" key="5">
    <source>
        <dbReference type="Pfam" id="PF00933"/>
    </source>
</evidence>
<dbReference type="InterPro" id="IPR036962">
    <property type="entry name" value="Glyco_hydro_3_N_sf"/>
</dbReference>
<dbReference type="PRINTS" id="PR00133">
    <property type="entry name" value="GLHYDRLASE3"/>
</dbReference>
<dbReference type="GO" id="GO:0004553">
    <property type="term" value="F:hydrolase activity, hydrolyzing O-glycosyl compounds"/>
    <property type="evidence" value="ECO:0007669"/>
    <property type="project" value="InterPro"/>
</dbReference>
<evidence type="ECO:0000313" key="7">
    <source>
        <dbReference type="EMBL" id="EOY33795.1"/>
    </source>
</evidence>
<dbReference type="Proteomes" id="UP000026915">
    <property type="component" value="Chromosome 9"/>
</dbReference>
<evidence type="ECO:0000313" key="8">
    <source>
        <dbReference type="Proteomes" id="UP000026915"/>
    </source>
</evidence>
<evidence type="ECO:0000256" key="3">
    <source>
        <dbReference type="ARBA" id="ARBA00023295"/>
    </source>
</evidence>
<comment type="similarity">
    <text evidence="1 4">Belongs to the glycosyl hydrolase 3 family.</text>
</comment>
<reference evidence="7 8" key="1">
    <citation type="journal article" date="2013" name="Genome Biol.">
        <title>The genome sequence of the most widely cultivated cacao type and its use to identify candidate genes regulating pod color.</title>
        <authorList>
            <person name="Motamayor J.C."/>
            <person name="Mockaitis K."/>
            <person name="Schmutz J."/>
            <person name="Haiminen N."/>
            <person name="Iii D.L."/>
            <person name="Cornejo O."/>
            <person name="Findley S.D."/>
            <person name="Zheng P."/>
            <person name="Utro F."/>
            <person name="Royaert S."/>
            <person name="Saski C."/>
            <person name="Jenkins J."/>
            <person name="Podicheti R."/>
            <person name="Zhao M."/>
            <person name="Scheffler B.E."/>
            <person name="Stack J.C."/>
            <person name="Feltus F.A."/>
            <person name="Mustiga G.M."/>
            <person name="Amores F."/>
            <person name="Phillips W."/>
            <person name="Marelli J.P."/>
            <person name="May G.D."/>
            <person name="Shapiro H."/>
            <person name="Ma J."/>
            <person name="Bustamante C.D."/>
            <person name="Schnell R.J."/>
            <person name="Main D."/>
            <person name="Gilbert D."/>
            <person name="Parida L."/>
            <person name="Kuhn D.N."/>
        </authorList>
    </citation>
    <scope>NUCLEOTIDE SEQUENCE [LARGE SCALE GENOMIC DNA]</scope>
    <source>
        <strain evidence="8">cv. Matina 1-6</strain>
    </source>
</reference>
<dbReference type="Gene3D" id="3.20.20.300">
    <property type="entry name" value="Glycoside hydrolase, family 3, N-terminal domain"/>
    <property type="match status" value="1"/>
</dbReference>
<evidence type="ECO:0000256" key="2">
    <source>
        <dbReference type="ARBA" id="ARBA00022801"/>
    </source>
</evidence>
<proteinExistence type="inferred from homology"/>
<keyword evidence="2 4" id="KW-0378">Hydrolase</keyword>
<dbReference type="SUPFAM" id="SSF51445">
    <property type="entry name" value="(Trans)glycosidases"/>
    <property type="match status" value="1"/>
</dbReference>
<dbReference type="InterPro" id="IPR036881">
    <property type="entry name" value="Glyco_hydro_3_C_sf"/>
</dbReference>
<feature type="domain" description="Glycoside hydrolase family 3 N-terminal" evidence="5">
    <location>
        <begin position="4"/>
        <end position="280"/>
    </location>
</feature>
<dbReference type="InterPro" id="IPR019800">
    <property type="entry name" value="Glyco_hydro_3_AS"/>
</dbReference>